<reference evidence="2" key="1">
    <citation type="submission" date="2021-11" db="EMBL/GenBank/DDBJ databases">
        <title>Streptomyces corallinus and Kineosporia corallina sp. nov., two new coral-derived marine actinobacteria.</title>
        <authorList>
            <person name="Buangrab K."/>
            <person name="Sutthacheep M."/>
            <person name="Yeemin T."/>
            <person name="Harunari E."/>
            <person name="Igarashi Y."/>
            <person name="Sripreechasak P."/>
            <person name="Kanchanasin P."/>
            <person name="Tanasupawat S."/>
            <person name="Phongsopitanun W."/>
        </authorList>
    </citation>
    <scope>NUCLEOTIDE SEQUENCE</scope>
    <source>
        <strain evidence="2">JCM 31032</strain>
    </source>
</reference>
<evidence type="ECO:0000313" key="3">
    <source>
        <dbReference type="Proteomes" id="UP001138997"/>
    </source>
</evidence>
<proteinExistence type="predicted"/>
<dbReference type="AlphaFoldDB" id="A0A9X1NBP5"/>
<evidence type="ECO:0000259" key="1">
    <source>
        <dbReference type="Pfam" id="PF21962"/>
    </source>
</evidence>
<keyword evidence="3" id="KW-1185">Reference proteome</keyword>
<dbReference type="RefSeq" id="WP_231442280.1">
    <property type="nucleotide sequence ID" value="NZ_JAJOMB010000007.1"/>
</dbReference>
<dbReference type="Gene3D" id="2.90.10.10">
    <property type="entry name" value="Bulb-type lectin domain"/>
    <property type="match status" value="1"/>
</dbReference>
<dbReference type="Pfam" id="PF21962">
    <property type="entry name" value="DUF6924"/>
    <property type="match status" value="1"/>
</dbReference>
<dbReference type="SUPFAM" id="SSF51110">
    <property type="entry name" value="alpha-D-mannose-specific plant lectins"/>
    <property type="match status" value="1"/>
</dbReference>
<dbReference type="Proteomes" id="UP001138997">
    <property type="component" value="Unassembled WGS sequence"/>
</dbReference>
<sequence>MVTSSDSNRLVLRRGEYLHEDALHSPSGRFSLRNGRSEPAVMVDTVSGAGLWTVCRDNVYGATSLVLGLDGDLVVWNHHRDRGWRSGTAGLDVEHLQVTDDGTAELIGSAGQVVWSSAGLLPPSQVPDEVTGREPDSDQERLQNLFDSLAPDQGYTVTVVLDVEPAEALCRWGLPEAEQRRATWPELRAQGQIPVAAVSLGTSTLLVAGAAWLPGDPLSRGTTVVRESRVPGTGWTTEWSLHRDGETVSHLREGQPKRRIGMSHPEVLQAARLVREEPYLQENADWIATFAGLELLCRFAGVNPVASDLNGVLLGGLLPASVAQPPAPLVRIPPAGRPPITVEEFLLVRTDFSDDQAWAELLEEVTSAEFAEEANIQPVDDPGWAGAGVDEVLAAVPDSERIAVLFLADTEAMTGEAHPLLALNPDLPEPGPDYEPVRGETRTVRVAADSAWSMFANLDIANLSWEDYLPDPDEEDDEEPFVYSERF</sequence>
<comment type="caution">
    <text evidence="2">The sequence shown here is derived from an EMBL/GenBank/DDBJ whole genome shotgun (WGS) entry which is preliminary data.</text>
</comment>
<name>A0A9X1NBP5_9ACTN</name>
<protein>
    <recommendedName>
        <fullName evidence="1">DUF6924 domain-containing protein</fullName>
    </recommendedName>
</protein>
<feature type="domain" description="DUF6924" evidence="1">
    <location>
        <begin position="345"/>
        <end position="474"/>
    </location>
</feature>
<dbReference type="InterPro" id="IPR053832">
    <property type="entry name" value="DUF6924"/>
</dbReference>
<accession>A0A9X1NBP5</accession>
<dbReference type="EMBL" id="JAJOMB010000007">
    <property type="protein sequence ID" value="MCD5312257.1"/>
    <property type="molecule type" value="Genomic_DNA"/>
</dbReference>
<gene>
    <name evidence="2" type="ORF">LR394_15220</name>
</gene>
<organism evidence="2 3">
    <name type="scientific">Kineosporia babensis</name>
    <dbReference type="NCBI Taxonomy" id="499548"/>
    <lineage>
        <taxon>Bacteria</taxon>
        <taxon>Bacillati</taxon>
        <taxon>Actinomycetota</taxon>
        <taxon>Actinomycetes</taxon>
        <taxon>Kineosporiales</taxon>
        <taxon>Kineosporiaceae</taxon>
        <taxon>Kineosporia</taxon>
    </lineage>
</organism>
<evidence type="ECO:0000313" key="2">
    <source>
        <dbReference type="EMBL" id="MCD5312257.1"/>
    </source>
</evidence>
<dbReference type="InterPro" id="IPR036426">
    <property type="entry name" value="Bulb-type_lectin_dom_sf"/>
</dbReference>